<name>A0A520KYC5_9EURY</name>
<dbReference type="NCBIfam" id="TIGR00408">
    <property type="entry name" value="proS_fam_I"/>
    <property type="match status" value="1"/>
</dbReference>
<evidence type="ECO:0000256" key="5">
    <source>
        <dbReference type="ARBA" id="ARBA00022840"/>
    </source>
</evidence>
<dbReference type="InterPro" id="IPR045864">
    <property type="entry name" value="aa-tRNA-synth_II/BPL/LPL"/>
</dbReference>
<dbReference type="InterPro" id="IPR036621">
    <property type="entry name" value="Anticodon-bd_dom_sf"/>
</dbReference>
<dbReference type="GO" id="GO:0006433">
    <property type="term" value="P:prolyl-tRNA aminoacylation"/>
    <property type="evidence" value="ECO:0007669"/>
    <property type="project" value="UniProtKB-UniRule"/>
</dbReference>
<evidence type="ECO:0000256" key="4">
    <source>
        <dbReference type="ARBA" id="ARBA00022741"/>
    </source>
</evidence>
<dbReference type="FunFam" id="3.30.930.10:FF:000037">
    <property type="entry name" value="Proline--tRNA ligase"/>
    <property type="match status" value="1"/>
</dbReference>
<dbReference type="Pfam" id="PF03129">
    <property type="entry name" value="HGTP_anticodon"/>
    <property type="match status" value="1"/>
</dbReference>
<organism evidence="11 12">
    <name type="scientific">Candidatus Methanolliviera hydrocarbonicum</name>
    <dbReference type="NCBI Taxonomy" id="2491085"/>
    <lineage>
        <taxon>Archaea</taxon>
        <taxon>Methanobacteriati</taxon>
        <taxon>Methanobacteriota</taxon>
        <taxon>Candidatus Methanoliparia</taxon>
        <taxon>Candidatus Methanoliparales</taxon>
        <taxon>Candidatus Methanollivieraceae</taxon>
        <taxon>Candidatus Methanolliviera</taxon>
    </lineage>
</organism>
<dbReference type="GO" id="GO:0017101">
    <property type="term" value="C:aminoacyl-tRNA synthetase multienzyme complex"/>
    <property type="evidence" value="ECO:0007669"/>
    <property type="project" value="TreeGrafter"/>
</dbReference>
<evidence type="ECO:0000259" key="10">
    <source>
        <dbReference type="PROSITE" id="PS50862"/>
    </source>
</evidence>
<evidence type="ECO:0000256" key="3">
    <source>
        <dbReference type="ARBA" id="ARBA00022598"/>
    </source>
</evidence>
<dbReference type="GO" id="GO:0005737">
    <property type="term" value="C:cytoplasm"/>
    <property type="evidence" value="ECO:0007669"/>
    <property type="project" value="UniProtKB-SubCell"/>
</dbReference>
<dbReference type="InterPro" id="IPR006195">
    <property type="entry name" value="aa-tRNA-synth_II"/>
</dbReference>
<protein>
    <recommendedName>
        <fullName evidence="9">Proline--tRNA ligase</fullName>
        <ecNumber evidence="9">6.1.1.15</ecNumber>
    </recommendedName>
    <alternativeName>
        <fullName evidence="9">Prolyl-tRNA synthetase</fullName>
        <shortName evidence="9">ProRS</shortName>
    </alternativeName>
</protein>
<dbReference type="Gene3D" id="3.30.110.30">
    <property type="entry name" value="C-terminal domain of ProRS"/>
    <property type="match status" value="1"/>
</dbReference>
<dbReference type="PRINTS" id="PR01046">
    <property type="entry name" value="TRNASYNTHPRO"/>
</dbReference>
<accession>A0A520KYC5</accession>
<keyword evidence="5 9" id="KW-0067">ATP-binding</keyword>
<reference evidence="11 12" key="1">
    <citation type="journal article" date="2019" name="Nat. Microbiol.">
        <title>Wide diversity of methane and short-chain alkane metabolisms in uncultured archaea.</title>
        <authorList>
            <person name="Borrel G."/>
            <person name="Adam P.S."/>
            <person name="McKay L.J."/>
            <person name="Chen L.X."/>
            <person name="Sierra-Garcia I.N."/>
            <person name="Sieber C.M."/>
            <person name="Letourneur Q."/>
            <person name="Ghozlane A."/>
            <person name="Andersen G.L."/>
            <person name="Li W.J."/>
            <person name="Hallam S.J."/>
            <person name="Muyzer G."/>
            <person name="de Oliveira V.M."/>
            <person name="Inskeep W.P."/>
            <person name="Banfield J.F."/>
            <person name="Gribaldo S."/>
        </authorList>
    </citation>
    <scope>NUCLEOTIDE SEQUENCE [LARGE SCALE GENOMIC DNA]</scope>
    <source>
        <strain evidence="11">NM1b</strain>
    </source>
</reference>
<evidence type="ECO:0000256" key="6">
    <source>
        <dbReference type="ARBA" id="ARBA00022917"/>
    </source>
</evidence>
<comment type="subcellular location">
    <subcellularLocation>
        <location evidence="1 9">Cytoplasm</location>
    </subcellularLocation>
</comment>
<evidence type="ECO:0000313" key="12">
    <source>
        <dbReference type="Proteomes" id="UP000320766"/>
    </source>
</evidence>
<dbReference type="SUPFAM" id="SSF52954">
    <property type="entry name" value="Class II aaRS ABD-related"/>
    <property type="match status" value="1"/>
</dbReference>
<keyword evidence="3 9" id="KW-0436">Ligase</keyword>
<dbReference type="PROSITE" id="PS50862">
    <property type="entry name" value="AA_TRNA_LIGASE_II"/>
    <property type="match status" value="1"/>
</dbReference>
<evidence type="ECO:0000256" key="2">
    <source>
        <dbReference type="ARBA" id="ARBA00022490"/>
    </source>
</evidence>
<dbReference type="InterPro" id="IPR033721">
    <property type="entry name" value="ProRS_core_arch_euk"/>
</dbReference>
<comment type="caution">
    <text evidence="11">The sequence shown here is derived from an EMBL/GenBank/DDBJ whole genome shotgun (WGS) entry which is preliminary data.</text>
</comment>
<sequence length="467" mass="54221">MQKKNFGEWYSNILKVAGIVDVRYPVKGIYVWCPFGFKIRRYTYGILRELLDKSGHEETLFPLLIPEEEFMKEAEHIAGFQDEVYWVTRGGLDELEIPLVLRPTSETAIYPIFKLWIRSHADLPLLTYQIANTFRYETKSTRPLIRAREITSFEEAHTAHESYEDAEMQVKKAVEIYKSFFKRLCIPITISKRPDWDKFPGADHTIAVDTLMPDGRTLQIGTVHHLADNFARTFEIRYEDERGERRYVHQTCYGISERCIAAMISIHGDDRGLILPPEVAPIQLVIIPIIKKEGGEEVLKRCRKIEERLGERYRVKLDLSEERPGAKYYHWELKGVPVRIELGPRDIKKDEVVISRRDEQKKISVKMEELDNRIEEEMNKMGKNLLLKAEAGMRERIFECAKIEEMSNHVRKGIIKASWCGDESCGREMEERSGADILGDILGEEEDGICPICGKETKIKVYLAKTY</sequence>
<evidence type="ECO:0000256" key="8">
    <source>
        <dbReference type="ARBA" id="ARBA00047671"/>
    </source>
</evidence>
<dbReference type="SUPFAM" id="SSF55681">
    <property type="entry name" value="Class II aaRS and biotin synthetases"/>
    <property type="match status" value="1"/>
</dbReference>
<dbReference type="HAMAP" id="MF_01571">
    <property type="entry name" value="Pro_tRNA_synth_type3"/>
    <property type="match status" value="1"/>
</dbReference>
<dbReference type="SMART" id="SM00946">
    <property type="entry name" value="ProRS-C_1"/>
    <property type="match status" value="1"/>
</dbReference>
<keyword evidence="7 9" id="KW-0030">Aminoacyl-tRNA synthetase</keyword>
<dbReference type="Pfam" id="PF00587">
    <property type="entry name" value="tRNA-synt_2b"/>
    <property type="match status" value="1"/>
</dbReference>
<evidence type="ECO:0000313" key="11">
    <source>
        <dbReference type="EMBL" id="RZN71920.1"/>
    </source>
</evidence>
<dbReference type="CDD" id="cd00778">
    <property type="entry name" value="ProRS_core_arch_euk"/>
    <property type="match status" value="1"/>
</dbReference>
<dbReference type="GO" id="GO:0005524">
    <property type="term" value="F:ATP binding"/>
    <property type="evidence" value="ECO:0007669"/>
    <property type="project" value="UniProtKB-UniRule"/>
</dbReference>
<dbReference type="EMBL" id="RXIL01000035">
    <property type="protein sequence ID" value="RZN71920.1"/>
    <property type="molecule type" value="Genomic_DNA"/>
</dbReference>
<gene>
    <name evidence="9" type="primary">proS</name>
    <name evidence="11" type="ORF">EF807_01950</name>
</gene>
<dbReference type="Gene3D" id="3.40.50.800">
    <property type="entry name" value="Anticodon-binding domain"/>
    <property type="match status" value="1"/>
</dbReference>
<comment type="catalytic activity">
    <reaction evidence="8 9">
        <text>tRNA(Pro) + L-proline + ATP = L-prolyl-tRNA(Pro) + AMP + diphosphate</text>
        <dbReference type="Rhea" id="RHEA:14305"/>
        <dbReference type="Rhea" id="RHEA-COMP:9700"/>
        <dbReference type="Rhea" id="RHEA-COMP:9702"/>
        <dbReference type="ChEBI" id="CHEBI:30616"/>
        <dbReference type="ChEBI" id="CHEBI:33019"/>
        <dbReference type="ChEBI" id="CHEBI:60039"/>
        <dbReference type="ChEBI" id="CHEBI:78442"/>
        <dbReference type="ChEBI" id="CHEBI:78532"/>
        <dbReference type="ChEBI" id="CHEBI:456215"/>
        <dbReference type="EC" id="6.1.1.15"/>
    </reaction>
</comment>
<comment type="similarity">
    <text evidence="9">Belongs to the class-II aminoacyl-tRNA synthetase family. ProS type 3 subfamily.</text>
</comment>
<evidence type="ECO:0000256" key="7">
    <source>
        <dbReference type="ARBA" id="ARBA00023146"/>
    </source>
</evidence>
<dbReference type="AlphaFoldDB" id="A0A520KYC5"/>
<keyword evidence="2 9" id="KW-0963">Cytoplasm</keyword>
<dbReference type="SUPFAM" id="SSF64586">
    <property type="entry name" value="C-terminal domain of ProRS"/>
    <property type="match status" value="1"/>
</dbReference>
<dbReference type="Proteomes" id="UP000320766">
    <property type="component" value="Unassembled WGS sequence"/>
</dbReference>
<comment type="domain">
    <text evidence="9">Consists of three domains: the N-terminal catalytic domain, the anticodon-binding domain and the C-terminal extension.</text>
</comment>
<dbReference type="InterPro" id="IPR004499">
    <property type="entry name" value="Pro-tRNA-ligase_IIa_arc-type"/>
</dbReference>
<dbReference type="InterPro" id="IPR002316">
    <property type="entry name" value="Pro-tRNA-ligase_IIa"/>
</dbReference>
<dbReference type="GO" id="GO:0004827">
    <property type="term" value="F:proline-tRNA ligase activity"/>
    <property type="evidence" value="ECO:0007669"/>
    <property type="project" value="UniProtKB-UniRule"/>
</dbReference>
<dbReference type="InterPro" id="IPR016061">
    <property type="entry name" value="Pro-tRNA_ligase_II_C"/>
</dbReference>
<keyword evidence="6 9" id="KW-0648">Protein biosynthesis</keyword>
<dbReference type="InterPro" id="IPR004154">
    <property type="entry name" value="Anticodon-bd"/>
</dbReference>
<proteinExistence type="inferred from homology"/>
<dbReference type="Pfam" id="PF09180">
    <property type="entry name" value="ProRS-C_1"/>
    <property type="match status" value="1"/>
</dbReference>
<dbReference type="InterPro" id="IPR002314">
    <property type="entry name" value="aa-tRNA-synt_IIb"/>
</dbReference>
<dbReference type="CDD" id="cd00862">
    <property type="entry name" value="ProRS_anticodon_zinc"/>
    <property type="match status" value="1"/>
</dbReference>
<dbReference type="InterPro" id="IPR017449">
    <property type="entry name" value="Pro-tRNA_synth_II"/>
</dbReference>
<dbReference type="PANTHER" id="PTHR43382">
    <property type="entry name" value="PROLYL-TRNA SYNTHETASE"/>
    <property type="match status" value="1"/>
</dbReference>
<evidence type="ECO:0000256" key="1">
    <source>
        <dbReference type="ARBA" id="ARBA00004496"/>
    </source>
</evidence>
<dbReference type="PANTHER" id="PTHR43382:SF2">
    <property type="entry name" value="BIFUNCTIONAL GLUTAMATE_PROLINE--TRNA LIGASE"/>
    <property type="match status" value="1"/>
</dbReference>
<feature type="domain" description="Aminoacyl-transfer RNA synthetases class-II family profile" evidence="10">
    <location>
        <begin position="36"/>
        <end position="276"/>
    </location>
</feature>
<evidence type="ECO:0000256" key="9">
    <source>
        <dbReference type="HAMAP-Rule" id="MF_01571"/>
    </source>
</evidence>
<dbReference type="EC" id="6.1.1.15" evidence="9"/>
<dbReference type="Gene3D" id="3.30.930.10">
    <property type="entry name" value="Bira Bifunctional Protein, Domain 2"/>
    <property type="match status" value="1"/>
</dbReference>
<keyword evidence="4 9" id="KW-0547">Nucleotide-binding</keyword>
<comment type="subunit">
    <text evidence="9">Homodimer.</text>
</comment>
<comment type="function">
    <text evidence="9">Catalyzes the attachment of proline to tRNA(Pro) in a two-step reaction: proline is first activated by ATP to form Pro-AMP and then transferred to the acceptor end of tRNA(Pro).</text>
</comment>